<reference evidence="2" key="2">
    <citation type="submission" date="2023-04" db="EMBL/GenBank/DDBJ databases">
        <authorList>
            <person name="Bu L."/>
            <person name="Lu L."/>
            <person name="Laidemitt M.R."/>
            <person name="Zhang S.M."/>
            <person name="Mutuku M."/>
            <person name="Mkoji G."/>
            <person name="Steinauer M."/>
            <person name="Loker E.S."/>
        </authorList>
    </citation>
    <scope>NUCLEOTIDE SEQUENCE</scope>
    <source>
        <strain evidence="2">KasaAsao</strain>
        <tissue evidence="2">Whole Snail</tissue>
    </source>
</reference>
<protein>
    <submittedName>
        <fullName evidence="2">PiggyBac transposable element-derived protein 4</fullName>
    </submittedName>
</protein>
<proteinExistence type="predicted"/>
<evidence type="ECO:0000313" key="3">
    <source>
        <dbReference type="Proteomes" id="UP001233172"/>
    </source>
</evidence>
<accession>A0AAD8BZ73</accession>
<gene>
    <name evidence="2" type="ORF">Bpfe_007178</name>
</gene>
<keyword evidence="3" id="KW-1185">Reference proteome</keyword>
<dbReference type="PANTHER" id="PTHR46599:SF3">
    <property type="entry name" value="PIGGYBAC TRANSPOSABLE ELEMENT-DERIVED PROTEIN 4"/>
    <property type="match status" value="1"/>
</dbReference>
<evidence type="ECO:0000313" key="2">
    <source>
        <dbReference type="EMBL" id="KAK0063537.1"/>
    </source>
</evidence>
<reference evidence="2" key="1">
    <citation type="journal article" date="2023" name="PLoS Negl. Trop. Dis.">
        <title>A genome sequence for Biomphalaria pfeifferi, the major vector snail for the human-infecting parasite Schistosoma mansoni.</title>
        <authorList>
            <person name="Bu L."/>
            <person name="Lu L."/>
            <person name="Laidemitt M.R."/>
            <person name="Zhang S.M."/>
            <person name="Mutuku M."/>
            <person name="Mkoji G."/>
            <person name="Steinauer M."/>
            <person name="Loker E.S."/>
        </authorList>
    </citation>
    <scope>NUCLEOTIDE SEQUENCE</scope>
    <source>
        <strain evidence="2">KasaAsao</strain>
    </source>
</reference>
<sequence>MNIGLNRKTPNYNAYWGDFCNLSQETSWFPVHMNRDRYQIILKFLHFADNTLLPDRNDLGFKLFNVQELIKNFNANFKYFNHPTLNVSIAESVIGFKRKTLHIRQFMPNKRHARFCIKLWCLSDSANGYLCQFENTLE</sequence>
<name>A0AAD8BZ73_BIOPF</name>
<comment type="caution">
    <text evidence="2">The sequence shown here is derived from an EMBL/GenBank/DDBJ whole genome shotgun (WGS) entry which is preliminary data.</text>
</comment>
<dbReference type="Pfam" id="PF13843">
    <property type="entry name" value="DDE_Tnp_1_7"/>
    <property type="match status" value="1"/>
</dbReference>
<dbReference type="PANTHER" id="PTHR46599">
    <property type="entry name" value="PIGGYBAC TRANSPOSABLE ELEMENT-DERIVED PROTEIN 4"/>
    <property type="match status" value="1"/>
</dbReference>
<dbReference type="AlphaFoldDB" id="A0AAD8BZ73"/>
<feature type="domain" description="PiggyBac transposable element-derived protein" evidence="1">
    <location>
        <begin position="9"/>
        <end position="134"/>
    </location>
</feature>
<evidence type="ECO:0000259" key="1">
    <source>
        <dbReference type="Pfam" id="PF13843"/>
    </source>
</evidence>
<dbReference type="InterPro" id="IPR029526">
    <property type="entry name" value="PGBD"/>
</dbReference>
<dbReference type="EMBL" id="JASAOG010000021">
    <property type="protein sequence ID" value="KAK0063537.1"/>
    <property type="molecule type" value="Genomic_DNA"/>
</dbReference>
<organism evidence="2 3">
    <name type="scientific">Biomphalaria pfeifferi</name>
    <name type="common">Bloodfluke planorb</name>
    <name type="synonym">Freshwater snail</name>
    <dbReference type="NCBI Taxonomy" id="112525"/>
    <lineage>
        <taxon>Eukaryota</taxon>
        <taxon>Metazoa</taxon>
        <taxon>Spiralia</taxon>
        <taxon>Lophotrochozoa</taxon>
        <taxon>Mollusca</taxon>
        <taxon>Gastropoda</taxon>
        <taxon>Heterobranchia</taxon>
        <taxon>Euthyneura</taxon>
        <taxon>Panpulmonata</taxon>
        <taxon>Hygrophila</taxon>
        <taxon>Lymnaeoidea</taxon>
        <taxon>Planorbidae</taxon>
        <taxon>Biomphalaria</taxon>
    </lineage>
</organism>
<dbReference type="Proteomes" id="UP001233172">
    <property type="component" value="Unassembled WGS sequence"/>
</dbReference>